<reference evidence="1 2" key="1">
    <citation type="journal article" date="2014" name="BMC Genomics">
        <title>Comparison of environmental and isolate Sulfobacillus genomes reveals diverse carbon, sulfur, nitrogen, and hydrogen metabolisms.</title>
        <authorList>
            <person name="Justice N.B."/>
            <person name="Norman A."/>
            <person name="Brown C.T."/>
            <person name="Singh A."/>
            <person name="Thomas B.C."/>
            <person name="Banfield J.F."/>
        </authorList>
    </citation>
    <scope>NUCLEOTIDE SEQUENCE [LARGE SCALE GENOMIC DNA]</scope>
    <source>
        <strain evidence="1">AMDSBA3</strain>
    </source>
</reference>
<accession>A0A2T2WJS8</accession>
<evidence type="ECO:0000313" key="2">
    <source>
        <dbReference type="Proteomes" id="UP000241848"/>
    </source>
</evidence>
<dbReference type="PANTHER" id="PTHR34614">
    <property type="match status" value="1"/>
</dbReference>
<protein>
    <recommendedName>
        <fullName evidence="3">IS1634 family transposase</fullName>
    </recommendedName>
</protein>
<dbReference type="NCBIfam" id="NF033559">
    <property type="entry name" value="transpos_IS1634"/>
    <property type="match status" value="1"/>
</dbReference>
<dbReference type="InterPro" id="IPR047654">
    <property type="entry name" value="IS1634_transpos"/>
</dbReference>
<dbReference type="Proteomes" id="UP000241848">
    <property type="component" value="Unassembled WGS sequence"/>
</dbReference>
<dbReference type="PANTHER" id="PTHR34614:SF2">
    <property type="entry name" value="TRANSPOSASE IS4-LIKE DOMAIN-CONTAINING PROTEIN"/>
    <property type="match status" value="1"/>
</dbReference>
<gene>
    <name evidence="1" type="ORF">C7B45_06670</name>
</gene>
<proteinExistence type="predicted"/>
<dbReference type="EMBL" id="PXYV01000016">
    <property type="protein sequence ID" value="PSR22498.1"/>
    <property type="molecule type" value="Genomic_DNA"/>
</dbReference>
<organism evidence="1 2">
    <name type="scientific">Sulfobacillus acidophilus</name>
    <dbReference type="NCBI Taxonomy" id="53633"/>
    <lineage>
        <taxon>Bacteria</taxon>
        <taxon>Bacillati</taxon>
        <taxon>Bacillota</taxon>
        <taxon>Clostridia</taxon>
        <taxon>Eubacteriales</taxon>
        <taxon>Clostridiales Family XVII. Incertae Sedis</taxon>
        <taxon>Sulfobacillus</taxon>
    </lineage>
</organism>
<name>A0A2T2WJS8_9FIRM</name>
<evidence type="ECO:0000313" key="1">
    <source>
        <dbReference type="EMBL" id="PSR22498.1"/>
    </source>
</evidence>
<sequence>MATIVVKHIPGMKEPVYYYQRSYRVKLHPSDAGKGPGSGPSRVKTETIYLGTADHIRDRCRVGTPPQAVHAKAFGWAAAVLGMIERLGIVPAVDRLVPKRHQGLTPGTYVALGILAKLCAPDKSWRGFGSWVQKTIVPERWELPPTLLDAQNFWDQWDLLCPEASVSPTTDDAPLLETDTILRIEEAIWDNVQTQYRIRLDEVLYDATNCFTFFQPETAASRAQRGHNKAGRDAQRQVGLALAATRDGGFPLLSLVYRGNCHDAKLFPESMTRLITRIARLQQDAHHLILIFDRGNNSQANLNALMAHKPKDAPLRVDVIGGLVGTHHRDLLAKPLKAYPHTYENLRVWTGERTVYGLSATVVMTYHPGLAARQRRALDRQIRRAHDALQEYWTTHVRGSSATRQAGLAKLQAKLRGGRFWTVAVDDQDHLRLRANRAARAARYQEHGKRLLFSTDQSLTIEAILSAYNRDKVQIEDDFRVLKAPDLVRIQPLRHWTDSKIRVYALVCVLALLVLKLMMRTVAEHQLGMSALVLKQELTDIQEIYLQMNATTLHRVLTTRSTIQQQLYDLFDLNQYAPQKDLTALPLHTANA</sequence>
<comment type="caution">
    <text evidence="1">The sequence shown here is derived from an EMBL/GenBank/DDBJ whole genome shotgun (WGS) entry which is preliminary data.</text>
</comment>
<evidence type="ECO:0008006" key="3">
    <source>
        <dbReference type="Google" id="ProtNLM"/>
    </source>
</evidence>
<dbReference type="AlphaFoldDB" id="A0A2T2WJS8"/>